<dbReference type="SUPFAM" id="SSF56672">
    <property type="entry name" value="DNA/RNA polymerases"/>
    <property type="match status" value="1"/>
</dbReference>
<evidence type="ECO:0000313" key="4">
    <source>
        <dbReference type="Proteomes" id="UP000237271"/>
    </source>
</evidence>
<dbReference type="SUPFAM" id="SSF53098">
    <property type="entry name" value="Ribonuclease H-like"/>
    <property type="match status" value="1"/>
</dbReference>
<dbReference type="Pfam" id="PF17921">
    <property type="entry name" value="Integrase_H2C2"/>
    <property type="match status" value="1"/>
</dbReference>
<evidence type="ECO:0000256" key="1">
    <source>
        <dbReference type="SAM" id="MobiDB-lite"/>
    </source>
</evidence>
<gene>
    <name evidence="3" type="ORF">PHPALM_28302</name>
</gene>
<accession>A0A2P4XAJ7</accession>
<sequence length="1058" mass="120471">MDLALKYRRRSVHSGYSLCSYGWVLYRYEPKPRLRWDWRKCLQDRRKDSDQDHYAGSRVYFFDIWVGDLAGQDAILGIDFMVPAGIRLDMAYGSISLPDEVRIQLSGRRQLYSDKARLVTVGEHIHIEIGQSVELQLHPRMSDHKKFWVTRGDRWVPTMTNVSDKVIILQEDVRVGIWLAGDHIPRTPGFVSVGSRRYMECQNLALEASVERGSEQTEVLMESTEPMVDRPSYPAPHAILKRPEISQIQVNPASRTRDQSLTEVDLSHPAPNQIVKIKATSQGTDHGGSKGGGPGSSYIGGSAGGDLPDPELEPDVHHHEGNDLYAEDVDQEMATLPEINPTTDEVKIEDVQVGDPEIQTTADIERLRPKIWKYRHLLIGKGNALPPATRGVVCDIDMSGAKPIAQRVRKFASRFREKLSDLTVGLLSPKMTNYSRSLWVSPIVVIVKKDGINIILCIDHRLVNSLTQQMVYPMTLINDLLEDLDKILWYCSIDMVSGFWVVTMTDRARAILAFITPFGLFEWNRILFGLRNALQINQRLIDNALYGFTRIPPLRSDPRSTDVFEVGEADDPGKPSVIGRRSYIDDIHIPADSWDQLCDRVDALLEVCDKWNMSISVVKGFWGMRKEEYLGHRVSNEGLEANPKALNALTDLVFPELLRPMQSFQGSLNYYSRFIEGYSIYAAVLYELREVDIAVMSKKESNRRSRPASDPQSLREEVVRDLRIDRIRQAQDEEARISGLKKYLNGDPHDMAQQDAKSYANRAADYEVDHHDLPFNCPSAKPTDADRDKLMRLAIPETLYLDILHHYQVSLEGGHPGIGRTYQRIRDHFHWRGLYKSVQKYVVDCVDRETGESKPRIIGESPDNLQASYPSQTIAMDHIPSLSRSHKGNTELLIFEDLFSGYVIAKVSSSRTAQTVAESYEEFIFRRFGASEAIRHVREPEIMSDFFRTFNKILGQRQRVTMAYRPQANGSAKRMVQTTTRAIKMYVQDLDQRDWDEYAERITFAINTANDRIRGETPFYVVHGWDPRSTLEAVIPEVHEGMIGIHNDGDIGPSDIIK</sequence>
<dbReference type="Gene3D" id="3.30.420.10">
    <property type="entry name" value="Ribonuclease H-like superfamily/Ribonuclease H"/>
    <property type="match status" value="1"/>
</dbReference>
<comment type="caution">
    <text evidence="3">The sequence shown here is derived from an EMBL/GenBank/DDBJ whole genome shotgun (WGS) entry which is preliminary data.</text>
</comment>
<dbReference type="InterPro" id="IPR043128">
    <property type="entry name" value="Rev_trsase/Diguanyl_cyclase"/>
</dbReference>
<keyword evidence="3" id="KW-0808">Transferase</keyword>
<dbReference type="InterPro" id="IPR043502">
    <property type="entry name" value="DNA/RNA_pol_sf"/>
</dbReference>
<dbReference type="OrthoDB" id="126691at2759"/>
<dbReference type="InterPro" id="IPR001584">
    <property type="entry name" value="Integrase_cat-core"/>
</dbReference>
<organism evidence="3 4">
    <name type="scientific">Phytophthora palmivora</name>
    <dbReference type="NCBI Taxonomy" id="4796"/>
    <lineage>
        <taxon>Eukaryota</taxon>
        <taxon>Sar</taxon>
        <taxon>Stramenopiles</taxon>
        <taxon>Oomycota</taxon>
        <taxon>Peronosporomycetes</taxon>
        <taxon>Peronosporales</taxon>
        <taxon>Peronosporaceae</taxon>
        <taxon>Phytophthora</taxon>
    </lineage>
</organism>
<keyword evidence="4" id="KW-1185">Reference proteome</keyword>
<dbReference type="InterPro" id="IPR000477">
    <property type="entry name" value="RT_dom"/>
</dbReference>
<dbReference type="InterPro" id="IPR012337">
    <property type="entry name" value="RNaseH-like_sf"/>
</dbReference>
<dbReference type="PANTHER" id="PTHR37984:SF5">
    <property type="entry name" value="PROTEIN NYNRIN-LIKE"/>
    <property type="match status" value="1"/>
</dbReference>
<keyword evidence="3" id="KW-0548">Nucleotidyltransferase</keyword>
<dbReference type="InterPro" id="IPR036397">
    <property type="entry name" value="RNaseH_sf"/>
</dbReference>
<evidence type="ECO:0000313" key="3">
    <source>
        <dbReference type="EMBL" id="POM62539.1"/>
    </source>
</evidence>
<proteinExistence type="predicted"/>
<evidence type="ECO:0000259" key="2">
    <source>
        <dbReference type="PROSITE" id="PS50994"/>
    </source>
</evidence>
<feature type="compositionally biased region" description="Gly residues" evidence="1">
    <location>
        <begin position="285"/>
        <end position="295"/>
    </location>
</feature>
<dbReference type="CDD" id="cd01647">
    <property type="entry name" value="RT_LTR"/>
    <property type="match status" value="1"/>
</dbReference>
<feature type="domain" description="Integrase catalytic" evidence="2">
    <location>
        <begin position="866"/>
        <end position="1026"/>
    </location>
</feature>
<dbReference type="PROSITE" id="PS50994">
    <property type="entry name" value="INTEGRASE"/>
    <property type="match status" value="1"/>
</dbReference>
<feature type="region of interest" description="Disordered" evidence="1">
    <location>
        <begin position="223"/>
        <end position="318"/>
    </location>
</feature>
<dbReference type="Pfam" id="PF00078">
    <property type="entry name" value="RVT_1"/>
    <property type="match status" value="1"/>
</dbReference>
<dbReference type="GO" id="GO:0003964">
    <property type="term" value="F:RNA-directed DNA polymerase activity"/>
    <property type="evidence" value="ECO:0007669"/>
    <property type="project" value="UniProtKB-KW"/>
</dbReference>
<dbReference type="InterPro" id="IPR041588">
    <property type="entry name" value="Integrase_H2C2"/>
</dbReference>
<dbReference type="Gene3D" id="3.10.10.10">
    <property type="entry name" value="HIV Type 1 Reverse Transcriptase, subunit A, domain 1"/>
    <property type="match status" value="1"/>
</dbReference>
<dbReference type="InterPro" id="IPR050951">
    <property type="entry name" value="Retrovirus_Pol_polyprotein"/>
</dbReference>
<dbReference type="Proteomes" id="UP000237271">
    <property type="component" value="Unassembled WGS sequence"/>
</dbReference>
<name>A0A2P4XAJ7_9STRA</name>
<dbReference type="PANTHER" id="PTHR37984">
    <property type="entry name" value="PROTEIN CBG26694"/>
    <property type="match status" value="1"/>
</dbReference>
<dbReference type="AlphaFoldDB" id="A0A2P4XAJ7"/>
<dbReference type="GO" id="GO:0003676">
    <property type="term" value="F:nucleic acid binding"/>
    <property type="evidence" value="ECO:0007669"/>
    <property type="project" value="InterPro"/>
</dbReference>
<dbReference type="Gene3D" id="3.30.70.270">
    <property type="match status" value="2"/>
</dbReference>
<dbReference type="Gene3D" id="1.10.340.70">
    <property type="match status" value="1"/>
</dbReference>
<dbReference type="GO" id="GO:0015074">
    <property type="term" value="P:DNA integration"/>
    <property type="evidence" value="ECO:0007669"/>
    <property type="project" value="InterPro"/>
</dbReference>
<dbReference type="EMBL" id="NCKW01015545">
    <property type="protein sequence ID" value="POM62539.1"/>
    <property type="molecule type" value="Genomic_DNA"/>
</dbReference>
<keyword evidence="3" id="KW-0695">RNA-directed DNA polymerase</keyword>
<protein>
    <submittedName>
        <fullName evidence="3">Reverse transcriptase</fullName>
    </submittedName>
</protein>
<reference evidence="3 4" key="1">
    <citation type="journal article" date="2017" name="Genome Biol. Evol.">
        <title>Phytophthora megakarya and P. palmivora, closely related causal agents of cacao black pod rot, underwent increases in genome sizes and gene numbers by different mechanisms.</title>
        <authorList>
            <person name="Ali S.S."/>
            <person name="Shao J."/>
            <person name="Lary D.J."/>
            <person name="Kronmiller B."/>
            <person name="Shen D."/>
            <person name="Strem M.D."/>
            <person name="Amoako-Attah I."/>
            <person name="Akrofi A.Y."/>
            <person name="Begoude B.A."/>
            <person name="Ten Hoopen G.M."/>
            <person name="Coulibaly K."/>
            <person name="Kebe B.I."/>
            <person name="Melnick R.L."/>
            <person name="Guiltinan M.J."/>
            <person name="Tyler B.M."/>
            <person name="Meinhardt L.W."/>
            <person name="Bailey B.A."/>
        </authorList>
    </citation>
    <scope>NUCLEOTIDE SEQUENCE [LARGE SCALE GENOMIC DNA]</scope>
    <source>
        <strain evidence="4">sbr112.9</strain>
    </source>
</reference>